<keyword evidence="2" id="KW-1185">Reference proteome</keyword>
<dbReference type="Proteomes" id="UP000055590">
    <property type="component" value="Chromosome"/>
</dbReference>
<organism evidence="1 2">
    <name type="scientific">Vulgatibacter incomptus</name>
    <dbReference type="NCBI Taxonomy" id="1391653"/>
    <lineage>
        <taxon>Bacteria</taxon>
        <taxon>Pseudomonadati</taxon>
        <taxon>Myxococcota</taxon>
        <taxon>Myxococcia</taxon>
        <taxon>Myxococcales</taxon>
        <taxon>Cystobacterineae</taxon>
        <taxon>Vulgatibacteraceae</taxon>
        <taxon>Vulgatibacter</taxon>
    </lineage>
</organism>
<reference evidence="1 2" key="1">
    <citation type="submission" date="2015-08" db="EMBL/GenBank/DDBJ databases">
        <authorList>
            <person name="Babu N.S."/>
            <person name="Beckwith C.J."/>
            <person name="Beseler K.G."/>
            <person name="Brison A."/>
            <person name="Carone J.V."/>
            <person name="Caskin T.P."/>
            <person name="Diamond M."/>
            <person name="Durham M.E."/>
            <person name="Foxe J.M."/>
            <person name="Go M."/>
            <person name="Henderson B.A."/>
            <person name="Jones I.B."/>
            <person name="McGettigan J.A."/>
            <person name="Micheletti S.J."/>
            <person name="Nasrallah M.E."/>
            <person name="Ortiz D."/>
            <person name="Piller C.R."/>
            <person name="Privatt S.R."/>
            <person name="Schneider S.L."/>
            <person name="Sharp S."/>
            <person name="Smith T.C."/>
            <person name="Stanton J.D."/>
            <person name="Ullery H.E."/>
            <person name="Wilson R.J."/>
            <person name="Serrano M.G."/>
            <person name="Buck G."/>
            <person name="Lee V."/>
            <person name="Wang Y."/>
            <person name="Carvalho R."/>
            <person name="Voegtly L."/>
            <person name="Shi R."/>
            <person name="Duckworth R."/>
            <person name="Johnson A."/>
            <person name="Loviza R."/>
            <person name="Walstead R."/>
            <person name="Shah Z."/>
            <person name="Kiflezghi M."/>
            <person name="Wade K."/>
            <person name="Ball S.L."/>
            <person name="Bradley K.W."/>
            <person name="Asai D.J."/>
            <person name="Bowman C.A."/>
            <person name="Russell D.A."/>
            <person name="Pope W.H."/>
            <person name="Jacobs-Sera D."/>
            <person name="Hendrix R.W."/>
            <person name="Hatfull G.F."/>
        </authorList>
    </citation>
    <scope>NUCLEOTIDE SEQUENCE [LARGE SCALE GENOMIC DNA]</scope>
    <source>
        <strain evidence="1 2">DSM 27710</strain>
    </source>
</reference>
<accession>A0A0K1PBL6</accession>
<protein>
    <recommendedName>
        <fullName evidence="3">TonB C-terminal domain-containing protein</fullName>
    </recommendedName>
</protein>
<dbReference type="NCBIfam" id="NF033768">
    <property type="entry name" value="myxo_SS_tail"/>
    <property type="match status" value="1"/>
</dbReference>
<evidence type="ECO:0000313" key="2">
    <source>
        <dbReference type="Proteomes" id="UP000055590"/>
    </source>
</evidence>
<evidence type="ECO:0008006" key="3">
    <source>
        <dbReference type="Google" id="ProtNLM"/>
    </source>
</evidence>
<proteinExistence type="predicted"/>
<name>A0A0K1PBL6_9BACT</name>
<dbReference type="AlphaFoldDB" id="A0A0K1PBL6"/>
<sequence>MLPAVKRCYEEALQHWPELAGRVAILFAIEARDGVGRVIDAEFDEDETTLESVLVQACILDGLSGTTFPAPRDFGSITVRYPIDLRPKE</sequence>
<dbReference type="KEGG" id="vin:AKJ08_1183"/>
<dbReference type="InterPro" id="IPR049806">
    <property type="entry name" value="MasK-like_C"/>
</dbReference>
<gene>
    <name evidence="1" type="ORF">AKJ08_1183</name>
</gene>
<evidence type="ECO:0000313" key="1">
    <source>
        <dbReference type="EMBL" id="AKU90796.1"/>
    </source>
</evidence>
<dbReference type="EMBL" id="CP012332">
    <property type="protein sequence ID" value="AKU90796.1"/>
    <property type="molecule type" value="Genomic_DNA"/>
</dbReference>